<dbReference type="EMBL" id="CDML01000046">
    <property type="protein sequence ID" value="CRF41592.1"/>
    <property type="molecule type" value="Genomic_DNA"/>
</dbReference>
<evidence type="ECO:0000313" key="4">
    <source>
        <dbReference type="Proteomes" id="UP000038622"/>
    </source>
</evidence>
<gene>
    <name evidence="1" type="ORF">HAL011_13950</name>
    <name evidence="2" type="ORF">HAL013_09670</name>
    <name evidence="3" type="ORF">HAL09_04560</name>
</gene>
<evidence type="ECO:0008006" key="7">
    <source>
        <dbReference type="Google" id="ProtNLM"/>
    </source>
</evidence>
<evidence type="ECO:0000313" key="2">
    <source>
        <dbReference type="EMBL" id="CRF42760.1"/>
    </source>
</evidence>
<name>A0A0K2X5Z1_9HELI</name>
<dbReference type="EMBL" id="CDMH01000045">
    <property type="protein sequence ID" value="CRF42760.1"/>
    <property type="molecule type" value="Genomic_DNA"/>
</dbReference>
<accession>A0A0K2X5Z1</accession>
<evidence type="ECO:0000313" key="3">
    <source>
        <dbReference type="EMBL" id="CRF43898.1"/>
    </source>
</evidence>
<dbReference type="Proteomes" id="UP000045175">
    <property type="component" value="Unassembled WGS sequence"/>
</dbReference>
<dbReference type="STRING" id="1578720.HAL011_13950"/>
<dbReference type="Proteomes" id="UP000041394">
    <property type="component" value="Unassembled WGS sequence"/>
</dbReference>
<dbReference type="RefSeq" id="WP_053941376.1">
    <property type="nucleotide sequence ID" value="NZ_CDMH01000045.1"/>
</dbReference>
<dbReference type="EMBL" id="CDMN01000017">
    <property type="protein sequence ID" value="CRF43898.1"/>
    <property type="molecule type" value="Genomic_DNA"/>
</dbReference>
<evidence type="ECO:0000313" key="6">
    <source>
        <dbReference type="Proteomes" id="UP000045175"/>
    </source>
</evidence>
<dbReference type="Proteomes" id="UP000038622">
    <property type="component" value="Unassembled WGS sequence"/>
</dbReference>
<proteinExistence type="predicted"/>
<dbReference type="AlphaFoldDB" id="A0A0K2X5Z1"/>
<evidence type="ECO:0000313" key="1">
    <source>
        <dbReference type="EMBL" id="CRF41592.1"/>
    </source>
</evidence>
<sequence length="142" mass="15691">MERLGAFFKVFVLACCVGLCVADEFVLSYRVQTHNGIATNEAFGLSRALKKHPHNSSYTCDIPVNEPKLSPPQQPYLLDILLKNYQNAVVDCLYKGEVLVQASGFNSKLQNQNQASLDIHAPASVHLEGGLLVLEIYEKGEK</sequence>
<keyword evidence="4" id="KW-1185">Reference proteome</keyword>
<reference evidence="5 6" key="3">
    <citation type="submission" date="2014-12" db="EMBL/GenBank/DDBJ databases">
        <authorList>
            <person name="Jaenicke S."/>
        </authorList>
    </citation>
    <scope>NUCLEOTIDE SEQUENCE [LARGE SCALE GENOMIC DNA]</scope>
</reference>
<evidence type="ECO:0000313" key="5">
    <source>
        <dbReference type="Proteomes" id="UP000041394"/>
    </source>
</evidence>
<reference evidence="2" key="1">
    <citation type="submission" date="2014-12" db="EMBL/GenBank/DDBJ databases">
        <title>Whole genome sequences of four Staphylococcus schleiferi canine isolates.</title>
        <authorList>
            <person name="Misic A.M."/>
            <person name="Cain C."/>
            <person name="Morris D.O."/>
            <person name="Rankin S."/>
            <person name="Beiting D."/>
        </authorList>
    </citation>
    <scope>NUCLEOTIDE SEQUENCE</scope>
    <source>
        <strain evidence="1">ASB11</strain>
        <strain evidence="2">ASB13</strain>
        <strain evidence="3">ASB9</strain>
    </source>
</reference>
<protein>
    <recommendedName>
        <fullName evidence="7">Periplasmic protein</fullName>
    </recommendedName>
</protein>
<organism evidence="2 6">
    <name type="scientific">Helicobacter ailurogastricus</name>
    <dbReference type="NCBI Taxonomy" id="1578720"/>
    <lineage>
        <taxon>Bacteria</taxon>
        <taxon>Pseudomonadati</taxon>
        <taxon>Campylobacterota</taxon>
        <taxon>Epsilonproteobacteria</taxon>
        <taxon>Campylobacterales</taxon>
        <taxon>Helicobacteraceae</taxon>
        <taxon>Helicobacter</taxon>
    </lineage>
</organism>
<reference evidence="4" key="2">
    <citation type="submission" date="2014-12" db="EMBL/GenBank/DDBJ databases">
        <authorList>
            <person name="Smet A."/>
        </authorList>
    </citation>
    <scope>NUCLEOTIDE SEQUENCE [LARGE SCALE GENOMIC DNA]</scope>
</reference>